<evidence type="ECO:0000313" key="9">
    <source>
        <dbReference type="EMBL" id="KAA0191411.1"/>
    </source>
</evidence>
<dbReference type="EMBL" id="JQDR03012328">
    <property type="protein sequence ID" value="KAA0191411.1"/>
    <property type="molecule type" value="Genomic_DNA"/>
</dbReference>
<dbReference type="AlphaFoldDB" id="A0A6A0GYU7"/>
<evidence type="ECO:0000256" key="3">
    <source>
        <dbReference type="ARBA" id="ARBA00022475"/>
    </source>
</evidence>
<protein>
    <submittedName>
        <fullName evidence="9">Gustatory receptor 2</fullName>
    </submittedName>
</protein>
<evidence type="ECO:0000256" key="1">
    <source>
        <dbReference type="ARBA" id="ARBA00004651"/>
    </source>
</evidence>
<keyword evidence="5 8" id="KW-1133">Transmembrane helix</keyword>
<keyword evidence="4 8" id="KW-0812">Transmembrane</keyword>
<reference evidence="9" key="1">
    <citation type="submission" date="2014-08" db="EMBL/GenBank/DDBJ databases">
        <authorList>
            <person name="Murali S."/>
            <person name="Richards S."/>
            <person name="Bandaranaike D."/>
            <person name="Bellair M."/>
            <person name="Blankenburg K."/>
            <person name="Chao H."/>
            <person name="Dinh H."/>
            <person name="Doddapaneni H."/>
            <person name="Dugan-Rocha S."/>
            <person name="Elkadiri S."/>
            <person name="Gnanaolivu R."/>
            <person name="Hughes D."/>
            <person name="Lee S."/>
            <person name="Li M."/>
            <person name="Ming W."/>
            <person name="Munidasa M."/>
            <person name="Muniz J."/>
            <person name="Nguyen L."/>
            <person name="Osuji N."/>
            <person name="Pu L.-L."/>
            <person name="Puazo M."/>
            <person name="Skinner E."/>
            <person name="Qu C."/>
            <person name="Quiroz J."/>
            <person name="Raj R."/>
            <person name="Weissenberger G."/>
            <person name="Xin Y."/>
            <person name="Zou X."/>
            <person name="Han Y."/>
            <person name="Worley K."/>
            <person name="Muzny D."/>
            <person name="Gibbs R."/>
        </authorList>
    </citation>
    <scope>NUCLEOTIDE SEQUENCE</scope>
    <source>
        <strain evidence="9">HAZT.00-mixed</strain>
        <tissue evidence="9">Whole organism</tissue>
    </source>
</reference>
<name>A0A6A0GYU7_HYAAZ</name>
<dbReference type="Proteomes" id="UP000711488">
    <property type="component" value="Unassembled WGS sequence"/>
</dbReference>
<accession>A0A6A0GYU7</accession>
<keyword evidence="3" id="KW-1003">Cell membrane</keyword>
<reference evidence="9" key="3">
    <citation type="submission" date="2019-06" db="EMBL/GenBank/DDBJ databases">
        <authorList>
            <person name="Poynton C."/>
            <person name="Hasenbein S."/>
            <person name="Benoit J.B."/>
            <person name="Sepulveda M.S."/>
            <person name="Poelchau M.F."/>
            <person name="Murali S.C."/>
            <person name="Chen S."/>
            <person name="Glastad K.M."/>
            <person name="Werren J.H."/>
            <person name="Vineis J.H."/>
            <person name="Bowen J.L."/>
            <person name="Friedrich M."/>
            <person name="Jones J."/>
            <person name="Robertson H.M."/>
            <person name="Feyereisen R."/>
            <person name="Mechler-Hickson A."/>
            <person name="Mathers N."/>
            <person name="Lee C.E."/>
            <person name="Colbourne J.K."/>
            <person name="Biales A."/>
            <person name="Johnston J.S."/>
            <person name="Wellborn G.A."/>
            <person name="Rosendale A.J."/>
            <person name="Cridge A.G."/>
            <person name="Munoz-Torres M.C."/>
            <person name="Bain P.A."/>
            <person name="Manny A.R."/>
            <person name="Major K.M."/>
            <person name="Lambert F.N."/>
            <person name="Vulpe C.D."/>
            <person name="Tuck P."/>
            <person name="Blalock B.J."/>
            <person name="Lin Y.-Y."/>
            <person name="Smith M.E."/>
            <person name="Ochoa-Acuna H."/>
            <person name="Chen M.-J.M."/>
            <person name="Childers C.P."/>
            <person name="Qu J."/>
            <person name="Dugan S."/>
            <person name="Lee S.L."/>
            <person name="Chao H."/>
            <person name="Dinh H."/>
            <person name="Han Y."/>
            <person name="Doddapaneni H."/>
            <person name="Worley K.C."/>
            <person name="Muzny D.M."/>
            <person name="Gibbs R.A."/>
            <person name="Richards S."/>
        </authorList>
    </citation>
    <scope>NUCLEOTIDE SEQUENCE</scope>
    <source>
        <strain evidence="9">HAZT.00-mixed</strain>
        <tissue evidence="9">Whole organism</tissue>
    </source>
</reference>
<dbReference type="PANTHER" id="PTHR21421">
    <property type="entry name" value="GUSTATORY RECEPTOR"/>
    <property type="match status" value="1"/>
</dbReference>
<keyword evidence="6 8" id="KW-0472">Membrane</keyword>
<reference evidence="9" key="2">
    <citation type="journal article" date="2018" name="Environ. Sci. Technol.">
        <title>The Toxicogenome of Hyalella azteca: A Model for Sediment Ecotoxicology and Evolutionary Toxicology.</title>
        <authorList>
            <person name="Poynton H.C."/>
            <person name="Hasenbein S."/>
            <person name="Benoit J.B."/>
            <person name="Sepulveda M.S."/>
            <person name="Poelchau M.F."/>
            <person name="Hughes D.S.T."/>
            <person name="Murali S.C."/>
            <person name="Chen S."/>
            <person name="Glastad K.M."/>
            <person name="Goodisman M.A.D."/>
            <person name="Werren J.H."/>
            <person name="Vineis J.H."/>
            <person name="Bowen J.L."/>
            <person name="Friedrich M."/>
            <person name="Jones J."/>
            <person name="Robertson H.M."/>
            <person name="Feyereisen R."/>
            <person name="Mechler-Hickson A."/>
            <person name="Mathers N."/>
            <person name="Lee C.E."/>
            <person name="Colbourne J.K."/>
            <person name="Biales A."/>
            <person name="Johnston J.S."/>
            <person name="Wellborn G.A."/>
            <person name="Rosendale A.J."/>
            <person name="Cridge A.G."/>
            <person name="Munoz-Torres M.C."/>
            <person name="Bain P.A."/>
            <person name="Manny A.R."/>
            <person name="Major K.M."/>
            <person name="Lambert F.N."/>
            <person name="Vulpe C.D."/>
            <person name="Tuck P."/>
            <person name="Blalock B.J."/>
            <person name="Lin Y.Y."/>
            <person name="Smith M.E."/>
            <person name="Ochoa-Acuna H."/>
            <person name="Chen M.M."/>
            <person name="Childers C.P."/>
            <person name="Qu J."/>
            <person name="Dugan S."/>
            <person name="Lee S.L."/>
            <person name="Chao H."/>
            <person name="Dinh H."/>
            <person name="Han Y."/>
            <person name="Doddapaneni H."/>
            <person name="Worley K.C."/>
            <person name="Muzny D.M."/>
            <person name="Gibbs R.A."/>
            <person name="Richards S."/>
        </authorList>
    </citation>
    <scope>NUCLEOTIDE SEQUENCE</scope>
    <source>
        <strain evidence="9">HAZT.00-mixed</strain>
        <tissue evidence="9">Whole organism</tissue>
    </source>
</reference>
<gene>
    <name evidence="9" type="ORF">HAZT_HAZT007386</name>
</gene>
<keyword evidence="7 9" id="KW-0675">Receptor</keyword>
<dbReference type="GO" id="GO:0005886">
    <property type="term" value="C:plasma membrane"/>
    <property type="evidence" value="ECO:0007669"/>
    <property type="project" value="UniProtKB-SubCell"/>
</dbReference>
<feature type="transmembrane region" description="Helical" evidence="8">
    <location>
        <begin position="64"/>
        <end position="82"/>
    </location>
</feature>
<comment type="subcellular location">
    <subcellularLocation>
        <location evidence="1">Cell membrane</location>
        <topology evidence="1">Multi-pass membrane protein</topology>
    </subcellularLocation>
</comment>
<evidence type="ECO:0000256" key="7">
    <source>
        <dbReference type="ARBA" id="ARBA00023170"/>
    </source>
</evidence>
<dbReference type="GO" id="GO:0050916">
    <property type="term" value="P:sensory perception of sweet taste"/>
    <property type="evidence" value="ECO:0007669"/>
    <property type="project" value="UniProtKB-ARBA"/>
</dbReference>
<feature type="transmembrane region" description="Helical" evidence="8">
    <location>
        <begin position="217"/>
        <end position="237"/>
    </location>
</feature>
<evidence type="ECO:0000256" key="2">
    <source>
        <dbReference type="ARBA" id="ARBA00005327"/>
    </source>
</evidence>
<comment type="caution">
    <text evidence="9">The sequence shown here is derived from an EMBL/GenBank/DDBJ whole genome shotgun (WGS) entry which is preliminary data.</text>
</comment>
<dbReference type="InterPro" id="IPR009318">
    <property type="entry name" value="Gustatory_rcpt"/>
</dbReference>
<organism evidence="9">
    <name type="scientific">Hyalella azteca</name>
    <name type="common">Amphipod</name>
    <dbReference type="NCBI Taxonomy" id="294128"/>
    <lineage>
        <taxon>Eukaryota</taxon>
        <taxon>Metazoa</taxon>
        <taxon>Ecdysozoa</taxon>
        <taxon>Arthropoda</taxon>
        <taxon>Crustacea</taxon>
        <taxon>Multicrustacea</taxon>
        <taxon>Malacostraca</taxon>
        <taxon>Eumalacostraca</taxon>
        <taxon>Peracarida</taxon>
        <taxon>Amphipoda</taxon>
        <taxon>Senticaudata</taxon>
        <taxon>Talitrida</taxon>
        <taxon>Talitroidea</taxon>
        <taxon>Hyalellidae</taxon>
        <taxon>Hyalella</taxon>
    </lineage>
</organism>
<dbReference type="Pfam" id="PF06151">
    <property type="entry name" value="Trehalose_recp"/>
    <property type="match status" value="1"/>
</dbReference>
<proteinExistence type="inferred from homology"/>
<evidence type="ECO:0000256" key="8">
    <source>
        <dbReference type="SAM" id="Phobius"/>
    </source>
</evidence>
<evidence type="ECO:0000256" key="6">
    <source>
        <dbReference type="ARBA" id="ARBA00023136"/>
    </source>
</evidence>
<feature type="transmembrane region" description="Helical" evidence="8">
    <location>
        <begin position="148"/>
        <end position="169"/>
    </location>
</feature>
<evidence type="ECO:0000256" key="5">
    <source>
        <dbReference type="ARBA" id="ARBA00022989"/>
    </source>
</evidence>
<dbReference type="OrthoDB" id="6375702at2759"/>
<evidence type="ECO:0000256" key="4">
    <source>
        <dbReference type="ARBA" id="ARBA00022692"/>
    </source>
</evidence>
<dbReference type="GO" id="GO:0008527">
    <property type="term" value="F:taste receptor activity"/>
    <property type="evidence" value="ECO:0007669"/>
    <property type="project" value="InterPro"/>
</dbReference>
<sequence>MRVVASVNVAASFKNCESWGPPAGSQEVHDCVACLRPLVMVARIFGVLPISFQGANMRFRWRSFLTAYALIVLIVLSAYVVFKLTTYFAHLCAYNGVCGVEFNNETERTFNASQDGRSESIAMKQNAAGKSEKDEPILNGNWREKLDMIGVVQNIIFYCFGATGAFLLLRAAPMFVSLCERFLETYITLGHPDIVEVLGYTRVLGIVMLIVNKYATFLWNFVDIFIANIAFVLTRHFKAFNKKLLKYTQGGGSVSGADVLGERWWRGAREQHLALQGLVEAADGVTGPLVLQSFVCNLFFMLMQLYNGLKPSISSTMVHRLYLAWSFVHLLCRLLFVSLTCASLHAQTLQPTALLLSLPAEKWNSEAERFLQQLQSRSVGLTGCGFFFVNKSFILATTGALITYEVILLQLNPSRPADAA</sequence>
<comment type="similarity">
    <text evidence="2">Belongs to the insect chemoreceptor superfamily. Gustatory receptor (GR) family. Gr5a subfamily.</text>
</comment>
<dbReference type="PANTHER" id="PTHR21421:SF29">
    <property type="entry name" value="GUSTATORY RECEPTOR 5A FOR TREHALOSE-RELATED"/>
    <property type="match status" value="1"/>
</dbReference>